<evidence type="ECO:0000313" key="1">
    <source>
        <dbReference type="EMBL" id="MCW4092440.1"/>
    </source>
</evidence>
<evidence type="ECO:0000313" key="2">
    <source>
        <dbReference type="EMBL" id="MQN10998.1"/>
    </source>
</evidence>
<dbReference type="RefSeq" id="WP_153080292.1">
    <property type="nucleotide sequence ID" value="NZ_JAHRGJ010000006.1"/>
</dbReference>
<comment type="caution">
    <text evidence="2">The sequence shown here is derived from an EMBL/GenBank/DDBJ whole genome shotgun (WGS) entry which is preliminary data.</text>
</comment>
<dbReference type="AlphaFoldDB" id="A0A6A7VTC9"/>
<evidence type="ECO:0000313" key="5">
    <source>
        <dbReference type="Proteomes" id="UP000421408"/>
    </source>
</evidence>
<name>A0A6A7VTC9_9BACT</name>
<protein>
    <submittedName>
        <fullName evidence="2">Uncharacterized protein</fullName>
    </submittedName>
</protein>
<accession>A0A6A7VTC9</accession>
<evidence type="ECO:0000313" key="3">
    <source>
        <dbReference type="EMBL" id="MQN85141.1"/>
    </source>
</evidence>
<evidence type="ECO:0000313" key="4">
    <source>
        <dbReference type="Proteomes" id="UP000406735"/>
    </source>
</evidence>
<dbReference type="EMBL" id="VZCY01000115">
    <property type="protein sequence ID" value="MQN10998.1"/>
    <property type="molecule type" value="Genomic_DNA"/>
</dbReference>
<reference evidence="1" key="2">
    <citation type="submission" date="2022-11" db="EMBL/GenBank/DDBJ databases">
        <title>Genomic repertoires linked with pathogenic potency of arthritogenic Prevotella copri isolated from the gut of rheumatoid arthritis patients.</title>
        <authorList>
            <person name="Nii T."/>
            <person name="Maeda Y."/>
            <person name="Motooka D."/>
            <person name="Naito M."/>
            <person name="Matsumoto Y."/>
            <person name="Ogawa T."/>
            <person name="Oguro-Igashira E."/>
            <person name="Kishikawa T."/>
            <person name="Yamashita M."/>
            <person name="Koizumi S."/>
            <person name="Kurakawa T."/>
            <person name="Okumura R."/>
            <person name="Kayama H."/>
            <person name="Murakami M."/>
            <person name="Sakaguchi T."/>
            <person name="Das B."/>
            <person name="Nakamura S."/>
            <person name="Okada Y."/>
            <person name="Kumanogoh A."/>
            <person name="Takeda K."/>
        </authorList>
    </citation>
    <scope>NUCLEOTIDE SEQUENCE</scope>
    <source>
        <strain evidence="1">N016-13</strain>
    </source>
</reference>
<dbReference type="Proteomes" id="UP001209074">
    <property type="component" value="Unassembled WGS sequence"/>
</dbReference>
<organism evidence="2 4">
    <name type="scientific">Segatella copri</name>
    <dbReference type="NCBI Taxonomy" id="165179"/>
    <lineage>
        <taxon>Bacteria</taxon>
        <taxon>Pseudomonadati</taxon>
        <taxon>Bacteroidota</taxon>
        <taxon>Bacteroidia</taxon>
        <taxon>Bacteroidales</taxon>
        <taxon>Prevotellaceae</taxon>
        <taxon>Segatella</taxon>
    </lineage>
</organism>
<dbReference type="Proteomes" id="UP000406735">
    <property type="component" value="Unassembled WGS sequence"/>
</dbReference>
<dbReference type="EMBL" id="VZCC01000106">
    <property type="protein sequence ID" value="MQN85141.1"/>
    <property type="molecule type" value="Genomic_DNA"/>
</dbReference>
<reference evidence="4 5" key="1">
    <citation type="submission" date="2019-09" db="EMBL/GenBank/DDBJ databases">
        <title>Distinct polysaccharide growth profiles of human intestinal Prevotella copri isolates.</title>
        <authorList>
            <person name="Fehlner-Peach H."/>
            <person name="Magnabosco C."/>
            <person name="Raghavan V."/>
            <person name="Scher J.U."/>
            <person name="Tett A."/>
            <person name="Cox L.M."/>
            <person name="Gottsegen C."/>
            <person name="Watters A."/>
            <person name="Wiltshire- Gordon J.D."/>
            <person name="Segata N."/>
            <person name="Bonneau R."/>
            <person name="Littman D.R."/>
        </authorList>
    </citation>
    <scope>NUCLEOTIDE SEQUENCE [LARGE SCALE GENOMIC DNA]</scope>
    <source>
        <strain evidence="5">iAA108</strain>
        <strain evidence="3">IAA108</strain>
        <strain evidence="4">iK21513</strain>
        <strain evidence="2">IK21513</strain>
    </source>
</reference>
<proteinExistence type="predicted"/>
<dbReference type="Proteomes" id="UP000421408">
    <property type="component" value="Unassembled WGS sequence"/>
</dbReference>
<sequence length="95" mass="10971">MEETEFLRDFEGIKDYRTFLVGLDKQFKSAGVLYREFKILEGMAFIALKISPSIHNFISKQQSAVYSKLQTEVDSLANSIKRGKICFIKNEDLNQ</sequence>
<dbReference type="EMBL" id="JAPDUS010000003">
    <property type="protein sequence ID" value="MCW4092440.1"/>
    <property type="molecule type" value="Genomic_DNA"/>
</dbReference>
<gene>
    <name evidence="3" type="ORF">F7D74_14410</name>
    <name evidence="2" type="ORF">F7D97_13975</name>
    <name evidence="1" type="ORF">ONT05_02525</name>
</gene>